<organism evidence="1">
    <name type="scientific">Methylobacterium bullatum</name>
    <dbReference type="NCBI Taxonomy" id="570505"/>
    <lineage>
        <taxon>Bacteria</taxon>
        <taxon>Pseudomonadati</taxon>
        <taxon>Pseudomonadota</taxon>
        <taxon>Alphaproteobacteria</taxon>
        <taxon>Hyphomicrobiales</taxon>
        <taxon>Methylobacteriaceae</taxon>
        <taxon>Methylobacterium</taxon>
    </lineage>
</organism>
<gene>
    <name evidence="1" type="ORF">MBUL_02686</name>
</gene>
<proteinExistence type="predicted"/>
<dbReference type="EMBL" id="LR743504">
    <property type="protein sequence ID" value="CAA2104403.1"/>
    <property type="molecule type" value="Genomic_DNA"/>
</dbReference>
<dbReference type="AlphaFoldDB" id="A0A679JDC6"/>
<protein>
    <recommendedName>
        <fullName evidence="2">Anti-sigma factor NepR domain-containing protein</fullName>
    </recommendedName>
</protein>
<name>A0A679JDC6_9HYPH</name>
<accession>A0A679JDC6</accession>
<sequence length="69" mass="7685">MSTAAAMTMANISRSGQSYTVYSESRMMQNVGDNLRTLYSEIIDHSVPEELLRLAKLIDDRCNAGAETR</sequence>
<evidence type="ECO:0000313" key="1">
    <source>
        <dbReference type="EMBL" id="CAA2104403.1"/>
    </source>
</evidence>
<reference evidence="1" key="1">
    <citation type="submission" date="2019-12" db="EMBL/GenBank/DDBJ databases">
        <authorList>
            <person name="Cremers G."/>
        </authorList>
    </citation>
    <scope>NUCLEOTIDE SEQUENCE</scope>
    <source>
        <strain evidence="1">Mbul1</strain>
    </source>
</reference>
<evidence type="ECO:0008006" key="2">
    <source>
        <dbReference type="Google" id="ProtNLM"/>
    </source>
</evidence>